<protein>
    <submittedName>
        <fullName evidence="1">Uncharacterized protein</fullName>
    </submittedName>
</protein>
<dbReference type="Proteomes" id="UP000095237">
    <property type="component" value="Unassembled WGS sequence"/>
</dbReference>
<reference evidence="1 2" key="1">
    <citation type="submission" date="2015-11" db="EMBL/GenBank/DDBJ databases">
        <title>Evidence for parallel genomic evolution in an endosymbiosis of termite gut flagellates.</title>
        <authorList>
            <person name="Zheng H."/>
        </authorList>
    </citation>
    <scope>NUCLEOTIDE SEQUENCE [LARGE SCALE GENOMIC DNA]</scope>
    <source>
        <strain evidence="1 2">CET450</strain>
    </source>
</reference>
<sequence>MEAIKSDIPLIYINCPENITVADDSIDAAIKSINGIRRDIIIADDVRFQIKTDNKLPWNESTIVNELFGCSIKKIDKLTGLYIR</sequence>
<comment type="caution">
    <text evidence="1">The sequence shown here is derived from an EMBL/GenBank/DDBJ whole genome shotgun (WGS) entry which is preliminary data.</text>
</comment>
<proteinExistence type="predicted"/>
<keyword evidence="2" id="KW-1185">Reference proteome</keyword>
<evidence type="ECO:0000313" key="2">
    <source>
        <dbReference type="Proteomes" id="UP000095237"/>
    </source>
</evidence>
<dbReference type="AlphaFoldDB" id="A0A1E5ILD8"/>
<name>A0A1E5ILD8_ENDTX</name>
<gene>
    <name evidence="1" type="ORF">ATZ36_15760</name>
</gene>
<evidence type="ECO:0000313" key="1">
    <source>
        <dbReference type="EMBL" id="OEG71255.1"/>
    </source>
</evidence>
<organism evidence="1 2">
    <name type="scientific">Endomicrobium trichonymphae</name>
    <dbReference type="NCBI Taxonomy" id="1408204"/>
    <lineage>
        <taxon>Bacteria</taxon>
        <taxon>Pseudomonadati</taxon>
        <taxon>Elusimicrobiota</taxon>
        <taxon>Endomicrobiia</taxon>
        <taxon>Endomicrobiales</taxon>
        <taxon>Endomicrobiaceae</taxon>
        <taxon>Candidatus Endomicrobiellum</taxon>
    </lineage>
</organism>
<accession>A0A1E5ILD8</accession>
<dbReference type="EMBL" id="LNVX01000227">
    <property type="protein sequence ID" value="OEG71255.1"/>
    <property type="molecule type" value="Genomic_DNA"/>
</dbReference>